<organism evidence="1 2">
    <name type="scientific">Antarcticirhabdus aurantiaca</name>
    <dbReference type="NCBI Taxonomy" id="2606717"/>
    <lineage>
        <taxon>Bacteria</taxon>
        <taxon>Pseudomonadati</taxon>
        <taxon>Pseudomonadota</taxon>
        <taxon>Alphaproteobacteria</taxon>
        <taxon>Hyphomicrobiales</taxon>
        <taxon>Aurantimonadaceae</taxon>
        <taxon>Antarcticirhabdus</taxon>
    </lineage>
</organism>
<evidence type="ECO:0000313" key="2">
    <source>
        <dbReference type="Proteomes" id="UP001163223"/>
    </source>
</evidence>
<accession>A0ACD4NL39</accession>
<evidence type="ECO:0000313" key="1">
    <source>
        <dbReference type="EMBL" id="WAJ27471.1"/>
    </source>
</evidence>
<proteinExistence type="predicted"/>
<dbReference type="EC" id="2.4.-.-" evidence="1"/>
<name>A0ACD4NL39_9HYPH</name>
<keyword evidence="1" id="KW-0808">Transferase</keyword>
<keyword evidence="2" id="KW-1185">Reference proteome</keyword>
<dbReference type="EMBL" id="CP113520">
    <property type="protein sequence ID" value="WAJ27471.1"/>
    <property type="molecule type" value="Genomic_DNA"/>
</dbReference>
<reference evidence="1" key="1">
    <citation type="submission" date="2022-11" db="EMBL/GenBank/DDBJ databases">
        <title>beta-Carotene-producing bacterium, Jeongeuplla avenae sp. nov., alleviates the salt stress of Arabidopsis seedlings.</title>
        <authorList>
            <person name="Jiang L."/>
            <person name="Lee J."/>
        </authorList>
    </citation>
    <scope>NUCLEOTIDE SEQUENCE</scope>
    <source>
        <strain evidence="1">DY_R2A_6</strain>
    </source>
</reference>
<sequence>MMLGPVLRPGQAPGLLPQRLAVVSHSHPSISKGGAEIAAYALYRGLRDVGVDAIFVGACSVADRGRLALGSANEFAVFVEPERYDHFFHLAPRGVSEQLVDILLRERIGLVSFHHFFNLGLNTLRAVRALPGLAAFLTLHEFLAICQNHGQMITRQTQSLCERATNESCVACFPEHMRSQFTLRRDTMLGAFGRFDGFVSPSRFLAERFIEWGLPPERTTVIENGLLSPPEAAPPRKGEVSRTFGFFGQINPFKGVDVLLDAADLVARDPALSASLRLRIHGNLVGQSEAFTKRFEEALKVHPFLSYAGPYNNASVHRLMGECDYVVIPSKWWENSPVVIQEAYSVGVPVICTGIGGMAEKVRDGVSGLHFRLGDAADLLRAMRIGADPRNAAHLRAGLPAAPNALDMAERYLAFFGSALAGRQAAARDAGIAA</sequence>
<protein>
    <submittedName>
        <fullName evidence="1">Glycosyltransferase</fullName>
        <ecNumber evidence="1">2.4.-.-</ecNumber>
    </submittedName>
</protein>
<gene>
    <name evidence="1" type="ORF">OXU80_21900</name>
</gene>
<dbReference type="Proteomes" id="UP001163223">
    <property type="component" value="Chromosome"/>
</dbReference>
<keyword evidence="1" id="KW-0328">Glycosyltransferase</keyword>